<feature type="signal peptide" evidence="11">
    <location>
        <begin position="1"/>
        <end position="22"/>
    </location>
</feature>
<evidence type="ECO:0000256" key="9">
    <source>
        <dbReference type="ARBA" id="ARBA00023237"/>
    </source>
</evidence>
<dbReference type="Gene3D" id="2.40.160.20">
    <property type="match status" value="1"/>
</dbReference>
<dbReference type="STRING" id="314260.PB2503_02887"/>
<dbReference type="GO" id="GO:0046930">
    <property type="term" value="C:pore complex"/>
    <property type="evidence" value="ECO:0007669"/>
    <property type="project" value="UniProtKB-KW"/>
</dbReference>
<dbReference type="EMBL" id="CP002156">
    <property type="protein sequence ID" value="ADM08654.1"/>
    <property type="molecule type" value="Genomic_DNA"/>
</dbReference>
<evidence type="ECO:0000256" key="5">
    <source>
        <dbReference type="ARBA" id="ARBA00022729"/>
    </source>
</evidence>
<dbReference type="GO" id="GO:0006811">
    <property type="term" value="P:monoatomic ion transport"/>
    <property type="evidence" value="ECO:0007669"/>
    <property type="project" value="UniProtKB-KW"/>
</dbReference>
<reference evidence="13 14" key="2">
    <citation type="journal article" date="2011" name="J. Bacteriol.">
        <title>Complete genome sequence of strain HTCC2503T of Parvularcula bermudensis, the type species of the order "Parvularculales" in the class Alphaproteobacteria.</title>
        <authorList>
            <person name="Oh H.M."/>
            <person name="Kang I."/>
            <person name="Vergin K.L."/>
            <person name="Kang D."/>
            <person name="Rhee K.H."/>
            <person name="Giovannoni S.J."/>
            <person name="Cho J.C."/>
        </authorList>
    </citation>
    <scope>NUCLEOTIDE SEQUENCE [LARGE SCALE GENOMIC DNA]</scope>
    <source>
        <strain evidence="14">ATCC BAA-594 / HTCC2503 / KCTC 12087</strain>
    </source>
</reference>
<evidence type="ECO:0000313" key="14">
    <source>
        <dbReference type="Proteomes" id="UP000001302"/>
    </source>
</evidence>
<dbReference type="PANTHER" id="PTHR30329">
    <property type="entry name" value="STATOR ELEMENT OF FLAGELLAR MOTOR COMPLEX"/>
    <property type="match status" value="1"/>
</dbReference>
<organism evidence="13 14">
    <name type="scientific">Parvularcula bermudensis (strain ATCC BAA-594 / HTCC2503 / KCTC 12087)</name>
    <dbReference type="NCBI Taxonomy" id="314260"/>
    <lineage>
        <taxon>Bacteria</taxon>
        <taxon>Pseudomonadati</taxon>
        <taxon>Pseudomonadota</taxon>
        <taxon>Alphaproteobacteria</taxon>
        <taxon>Parvularculales</taxon>
        <taxon>Parvularculaceae</taxon>
        <taxon>Parvularcula</taxon>
    </lineage>
</organism>
<dbReference type="PANTHER" id="PTHR30329:SF21">
    <property type="entry name" value="LIPOPROTEIN YIAD-RELATED"/>
    <property type="match status" value="1"/>
</dbReference>
<feature type="chain" id="PRO_5003140536" evidence="11">
    <location>
        <begin position="23"/>
        <end position="397"/>
    </location>
</feature>
<dbReference type="Gene3D" id="3.30.1330.60">
    <property type="entry name" value="OmpA-like domain"/>
    <property type="match status" value="1"/>
</dbReference>
<dbReference type="PROSITE" id="PS51123">
    <property type="entry name" value="OMPA_2"/>
    <property type="match status" value="1"/>
</dbReference>
<name>E0TCZ5_PARBH</name>
<dbReference type="KEGG" id="pbr:PB2503_02887"/>
<dbReference type="eggNOG" id="COG2885">
    <property type="taxonomic scope" value="Bacteria"/>
</dbReference>
<reference evidence="14" key="1">
    <citation type="submission" date="2010-08" db="EMBL/GenBank/DDBJ databases">
        <title>Genome sequence of Parvularcula bermudensis HTCC2503.</title>
        <authorList>
            <person name="Kang D.-M."/>
            <person name="Oh H.-M."/>
            <person name="Cho J.-C."/>
        </authorList>
    </citation>
    <scope>NUCLEOTIDE SEQUENCE [LARGE SCALE GENOMIC DNA]</scope>
    <source>
        <strain evidence="14">ATCC BAA-594 / HTCC2503 / KCTC 12087</strain>
    </source>
</reference>
<evidence type="ECO:0000256" key="11">
    <source>
        <dbReference type="SAM" id="SignalP"/>
    </source>
</evidence>
<keyword evidence="2" id="KW-0813">Transport</keyword>
<evidence type="ECO:0000256" key="8">
    <source>
        <dbReference type="ARBA" id="ARBA00023136"/>
    </source>
</evidence>
<evidence type="ECO:0000256" key="7">
    <source>
        <dbReference type="ARBA" id="ARBA00023114"/>
    </source>
</evidence>
<dbReference type="OrthoDB" id="189250at2"/>
<dbReference type="InterPro" id="IPR036737">
    <property type="entry name" value="OmpA-like_sf"/>
</dbReference>
<evidence type="ECO:0000256" key="6">
    <source>
        <dbReference type="ARBA" id="ARBA00023065"/>
    </source>
</evidence>
<gene>
    <name evidence="13" type="ordered locus">PB2503_02887</name>
</gene>
<keyword evidence="7" id="KW-0626">Porin</keyword>
<evidence type="ECO:0000256" key="4">
    <source>
        <dbReference type="ARBA" id="ARBA00022692"/>
    </source>
</evidence>
<dbReference type="Pfam" id="PF13505">
    <property type="entry name" value="OMP_b-brl"/>
    <property type="match status" value="1"/>
</dbReference>
<dbReference type="SUPFAM" id="SSF56925">
    <property type="entry name" value="OMPA-like"/>
    <property type="match status" value="1"/>
</dbReference>
<evidence type="ECO:0000256" key="2">
    <source>
        <dbReference type="ARBA" id="ARBA00022448"/>
    </source>
</evidence>
<evidence type="ECO:0000256" key="10">
    <source>
        <dbReference type="PROSITE-ProRule" id="PRU00473"/>
    </source>
</evidence>
<protein>
    <submittedName>
        <fullName evidence="13">OmpA family protein</fullName>
    </submittedName>
</protein>
<evidence type="ECO:0000313" key="13">
    <source>
        <dbReference type="EMBL" id="ADM08654.1"/>
    </source>
</evidence>
<dbReference type="Pfam" id="PF00691">
    <property type="entry name" value="OmpA"/>
    <property type="match status" value="1"/>
</dbReference>
<sequence length="397" mass="41892">MKLKLAMLAATGAAALNIAAFAQEETGYYGALGAGYTFENEETTVSTDGAVRAGLTPFEFETDAEIEDAVNIYGAIGKYFPYAFRGELELSTRTQDVALVPGQAGVFAGFPNSGDDLGDITVTTLMANLYKDFPIDAAGRLRPFVGVGVGAAYVEANIENTIGSLPAVPSEPNSVSVDDEDYVPAVQGLAGLTLAFTEQLNVDLRYRYLWLSEGEFDGFVNDGGAALAYEYDAHEITAGLRWDFAPVAAAPAAPAPVQYKTCFDGSRIPVTQTCPPRPVDTAPEVTELEPLVVYFDYDKSNLTDAANTLIAARAEEAIDADVASVTVQGNTDTAGSASYNQALSARRAKVVSDALVANGVDQSAITVEALGESNPAKPTGDGVREPLNRRTEVTFGF</sequence>
<evidence type="ECO:0000256" key="1">
    <source>
        <dbReference type="ARBA" id="ARBA00004571"/>
    </source>
</evidence>
<dbReference type="InterPro" id="IPR027385">
    <property type="entry name" value="Beta-barrel_OMP"/>
</dbReference>
<dbReference type="PRINTS" id="PR01021">
    <property type="entry name" value="OMPADOMAIN"/>
</dbReference>
<dbReference type="AlphaFoldDB" id="E0TCZ5"/>
<feature type="domain" description="OmpA-like" evidence="12">
    <location>
        <begin position="282"/>
        <end position="397"/>
    </location>
</feature>
<dbReference type="InterPro" id="IPR006665">
    <property type="entry name" value="OmpA-like"/>
</dbReference>
<keyword evidence="4" id="KW-0812">Transmembrane</keyword>
<dbReference type="eggNOG" id="COG3637">
    <property type="taxonomic scope" value="Bacteria"/>
</dbReference>
<dbReference type="HOGENOM" id="CLU_057473_4_0_5"/>
<evidence type="ECO:0000259" key="12">
    <source>
        <dbReference type="PROSITE" id="PS51123"/>
    </source>
</evidence>
<comment type="subcellular location">
    <subcellularLocation>
        <location evidence="1">Cell outer membrane</location>
        <topology evidence="1">Multi-pass membrane protein</topology>
    </subcellularLocation>
</comment>
<dbReference type="CDD" id="cd07185">
    <property type="entry name" value="OmpA_C-like"/>
    <property type="match status" value="1"/>
</dbReference>
<keyword evidence="5 11" id="KW-0732">Signal</keyword>
<dbReference type="GO" id="GO:0009279">
    <property type="term" value="C:cell outer membrane"/>
    <property type="evidence" value="ECO:0007669"/>
    <property type="project" value="UniProtKB-SubCell"/>
</dbReference>
<dbReference type="GO" id="GO:0015288">
    <property type="term" value="F:porin activity"/>
    <property type="evidence" value="ECO:0007669"/>
    <property type="project" value="UniProtKB-KW"/>
</dbReference>
<dbReference type="InterPro" id="IPR011250">
    <property type="entry name" value="OMP/PagP_B-barrel"/>
</dbReference>
<keyword evidence="6" id="KW-0406">Ion transport</keyword>
<dbReference type="InterPro" id="IPR050330">
    <property type="entry name" value="Bact_OuterMem_StrucFunc"/>
</dbReference>
<accession>E0TCZ5</accession>
<dbReference type="RefSeq" id="WP_013299628.1">
    <property type="nucleotide sequence ID" value="NC_014414.1"/>
</dbReference>
<dbReference type="SUPFAM" id="SSF103088">
    <property type="entry name" value="OmpA-like"/>
    <property type="match status" value="1"/>
</dbReference>
<dbReference type="Proteomes" id="UP000001302">
    <property type="component" value="Chromosome"/>
</dbReference>
<evidence type="ECO:0000256" key="3">
    <source>
        <dbReference type="ARBA" id="ARBA00022452"/>
    </source>
</evidence>
<keyword evidence="3" id="KW-1134">Transmembrane beta strand</keyword>
<keyword evidence="9" id="KW-0998">Cell outer membrane</keyword>
<keyword evidence="14" id="KW-1185">Reference proteome</keyword>
<proteinExistence type="predicted"/>
<keyword evidence="8 10" id="KW-0472">Membrane</keyword>
<dbReference type="InterPro" id="IPR006664">
    <property type="entry name" value="OMP_bac"/>
</dbReference>